<reference evidence="7" key="1">
    <citation type="submission" date="2017-06" db="EMBL/GenBank/DDBJ databases">
        <title>Herbaspirillum phytohormonus sp. nov., isolated from the root nodule of Robinia pseudoacacia in lead-zinc mine.</title>
        <authorList>
            <person name="Fan M."/>
            <person name="Lin Y."/>
        </authorList>
    </citation>
    <scope>NUCLEOTIDE SEQUENCE [LARGE SCALE GENOMIC DNA]</scope>
    <source>
        <strain evidence="7">SC-089</strain>
    </source>
</reference>
<dbReference type="Pfam" id="PF00890">
    <property type="entry name" value="FAD_binding_2"/>
    <property type="match status" value="1"/>
</dbReference>
<dbReference type="InterPro" id="IPR027477">
    <property type="entry name" value="Succ_DH/fumarate_Rdtase_cat_sf"/>
</dbReference>
<comment type="caution">
    <text evidence="6">The sequence shown here is derived from an EMBL/GenBank/DDBJ whole genome shotgun (WGS) entry which is preliminary data.</text>
</comment>
<dbReference type="OrthoDB" id="9813348at2"/>
<evidence type="ECO:0000256" key="4">
    <source>
        <dbReference type="ARBA" id="ARBA00023002"/>
    </source>
</evidence>
<dbReference type="Proteomes" id="UP000214603">
    <property type="component" value="Unassembled WGS sequence"/>
</dbReference>
<evidence type="ECO:0000256" key="2">
    <source>
        <dbReference type="ARBA" id="ARBA00022630"/>
    </source>
</evidence>
<dbReference type="GO" id="GO:0008202">
    <property type="term" value="P:steroid metabolic process"/>
    <property type="evidence" value="ECO:0007669"/>
    <property type="project" value="UniProtKB-ARBA"/>
</dbReference>
<evidence type="ECO:0000313" key="6">
    <source>
        <dbReference type="EMBL" id="OWT57476.1"/>
    </source>
</evidence>
<keyword evidence="3" id="KW-0274">FAD</keyword>
<dbReference type="InterPro" id="IPR003953">
    <property type="entry name" value="FAD-dep_OxRdtase_2_FAD-bd"/>
</dbReference>
<organism evidence="6 7">
    <name type="scientific">Candidimonas nitroreducens</name>
    <dbReference type="NCBI Taxonomy" id="683354"/>
    <lineage>
        <taxon>Bacteria</taxon>
        <taxon>Pseudomonadati</taxon>
        <taxon>Pseudomonadota</taxon>
        <taxon>Betaproteobacteria</taxon>
        <taxon>Burkholderiales</taxon>
        <taxon>Alcaligenaceae</taxon>
        <taxon>Candidimonas</taxon>
    </lineage>
</organism>
<dbReference type="AlphaFoldDB" id="A0A225M8N8"/>
<keyword evidence="4" id="KW-0560">Oxidoreductase</keyword>
<protein>
    <submittedName>
        <fullName evidence="6">FAD-binding dehydrogenase</fullName>
    </submittedName>
</protein>
<dbReference type="GO" id="GO:0016491">
    <property type="term" value="F:oxidoreductase activity"/>
    <property type="evidence" value="ECO:0007669"/>
    <property type="project" value="UniProtKB-KW"/>
</dbReference>
<dbReference type="RefSeq" id="WP_088604480.1">
    <property type="nucleotide sequence ID" value="NZ_NJIH01000009.1"/>
</dbReference>
<dbReference type="PANTHER" id="PTHR43400:SF10">
    <property type="entry name" value="3-OXOSTEROID 1-DEHYDROGENASE"/>
    <property type="match status" value="1"/>
</dbReference>
<evidence type="ECO:0000313" key="7">
    <source>
        <dbReference type="Proteomes" id="UP000214603"/>
    </source>
</evidence>
<evidence type="ECO:0000256" key="3">
    <source>
        <dbReference type="ARBA" id="ARBA00022827"/>
    </source>
</evidence>
<dbReference type="EMBL" id="NJIH01000009">
    <property type="protein sequence ID" value="OWT57476.1"/>
    <property type="molecule type" value="Genomic_DNA"/>
</dbReference>
<dbReference type="PRINTS" id="PR00411">
    <property type="entry name" value="PNDRDTASEI"/>
</dbReference>
<comment type="cofactor">
    <cofactor evidence="1">
        <name>FAD</name>
        <dbReference type="ChEBI" id="CHEBI:57692"/>
    </cofactor>
</comment>
<name>A0A225M8N8_9BURK</name>
<sequence>MTGSTMSEYDVVVFGSGAAGMAAAAVAASQGLSVALFEKAGRLGGTTATSGGVAWIPDSKHARNAKAPDSRDQARAFLQSQIGANIRTKLVDAYLSSCDEAIGYLEKHTELKFDYVRVPDYVSDASGASPTGRSLSPRPFDGTLLGDQFEKVLPPRRAFMVLGGLMVGRKEIPMLLRPWSSFAAARNVASLLGRYAVDRMRYSRGTRLLMGNALIGRLLLSNIRMGVAIHTGHALKQLYLENGRACGAQVAAAGGLIDVRARKAVVMATGGFPHSADLRERLAPHHSHRHSLASPGNEGDAIRACEDIGAEVDKDMVSPGFWTPASVASDPRGADIVFPYGHLDRGKPGAIVVDQHGRRFVNEADSYHHVVLAMFAHGAVAPHGRAYIVCDERFIRRYGLGLVKPYPFPRRRYIKSGYLKSDRTISGLARQLGIDPAALEAEIGRHNEYAAAGKDPDFHKGETAFNRYNGDDRGQPNPCLIALDKPPYHAIEIVPATLGTAVGLRTDEYARVLKPDGSVIEGLYACGNDMGSVMRGSYPGPGITIGPALVFAYRAMRHAALGDVQLGTQLDRAA</sequence>
<dbReference type="PANTHER" id="PTHR43400">
    <property type="entry name" value="FUMARATE REDUCTASE"/>
    <property type="match status" value="1"/>
</dbReference>
<evidence type="ECO:0000256" key="1">
    <source>
        <dbReference type="ARBA" id="ARBA00001974"/>
    </source>
</evidence>
<dbReference type="SUPFAM" id="SSF56425">
    <property type="entry name" value="Succinate dehydrogenase/fumarate reductase flavoprotein, catalytic domain"/>
    <property type="match status" value="1"/>
</dbReference>
<dbReference type="InterPro" id="IPR050315">
    <property type="entry name" value="FAD-oxidoreductase_2"/>
</dbReference>
<keyword evidence="2" id="KW-0285">Flavoprotein</keyword>
<keyword evidence="7" id="KW-1185">Reference proteome</keyword>
<proteinExistence type="predicted"/>
<evidence type="ECO:0000259" key="5">
    <source>
        <dbReference type="Pfam" id="PF00890"/>
    </source>
</evidence>
<gene>
    <name evidence="6" type="ORF">CEY11_16340</name>
</gene>
<dbReference type="SUPFAM" id="SSF51905">
    <property type="entry name" value="FAD/NAD(P)-binding domain"/>
    <property type="match status" value="1"/>
</dbReference>
<dbReference type="Gene3D" id="3.50.50.60">
    <property type="entry name" value="FAD/NAD(P)-binding domain"/>
    <property type="match status" value="2"/>
</dbReference>
<accession>A0A225M8N8</accession>
<dbReference type="InterPro" id="IPR036188">
    <property type="entry name" value="FAD/NAD-bd_sf"/>
</dbReference>
<feature type="domain" description="FAD-dependent oxidoreductase 2 FAD-binding" evidence="5">
    <location>
        <begin position="10"/>
        <end position="545"/>
    </location>
</feature>